<reference evidence="2" key="2">
    <citation type="submission" date="2015-01" db="EMBL/GenBank/DDBJ databases">
        <title>Evolutionary Origins and Diversification of the Mycorrhizal Mutualists.</title>
        <authorList>
            <consortium name="DOE Joint Genome Institute"/>
            <consortium name="Mycorrhizal Genomics Consortium"/>
            <person name="Kohler A."/>
            <person name="Kuo A."/>
            <person name="Nagy L.G."/>
            <person name="Floudas D."/>
            <person name="Copeland A."/>
            <person name="Barry K.W."/>
            <person name="Cichocki N."/>
            <person name="Veneault-Fourrey C."/>
            <person name="LaButti K."/>
            <person name="Lindquist E.A."/>
            <person name="Lipzen A."/>
            <person name="Lundell T."/>
            <person name="Morin E."/>
            <person name="Murat C."/>
            <person name="Riley R."/>
            <person name="Ohm R."/>
            <person name="Sun H."/>
            <person name="Tunlid A."/>
            <person name="Henrissat B."/>
            <person name="Grigoriev I.V."/>
            <person name="Hibbett D.S."/>
            <person name="Martin F."/>
        </authorList>
    </citation>
    <scope>NUCLEOTIDE SEQUENCE [LARGE SCALE GENOMIC DNA]</scope>
    <source>
        <strain evidence="2">MUT 4182</strain>
    </source>
</reference>
<dbReference type="EMBL" id="KN823081">
    <property type="protein sequence ID" value="KIO23586.1"/>
    <property type="molecule type" value="Genomic_DNA"/>
</dbReference>
<dbReference type="OrthoDB" id="3191045at2759"/>
<dbReference type="Proteomes" id="UP000054248">
    <property type="component" value="Unassembled WGS sequence"/>
</dbReference>
<dbReference type="HOGENOM" id="CLU_483289_0_0_1"/>
<dbReference type="Gene3D" id="3.80.10.10">
    <property type="entry name" value="Ribonuclease Inhibitor"/>
    <property type="match status" value="1"/>
</dbReference>
<dbReference type="AlphaFoldDB" id="A0A0C3QDC2"/>
<gene>
    <name evidence="1" type="ORF">M407DRAFT_9365</name>
</gene>
<reference evidence="1 2" key="1">
    <citation type="submission" date="2014-04" db="EMBL/GenBank/DDBJ databases">
        <authorList>
            <consortium name="DOE Joint Genome Institute"/>
            <person name="Kuo A."/>
            <person name="Girlanda M."/>
            <person name="Perotto S."/>
            <person name="Kohler A."/>
            <person name="Nagy L.G."/>
            <person name="Floudas D."/>
            <person name="Copeland A."/>
            <person name="Barry K.W."/>
            <person name="Cichocki N."/>
            <person name="Veneault-Fourrey C."/>
            <person name="LaButti K."/>
            <person name="Lindquist E.A."/>
            <person name="Lipzen A."/>
            <person name="Lundell T."/>
            <person name="Morin E."/>
            <person name="Murat C."/>
            <person name="Sun H."/>
            <person name="Tunlid A."/>
            <person name="Henrissat B."/>
            <person name="Grigoriev I.V."/>
            <person name="Hibbett D.S."/>
            <person name="Martin F."/>
            <person name="Nordberg H.P."/>
            <person name="Cantor M.N."/>
            <person name="Hua S.X."/>
        </authorList>
    </citation>
    <scope>NUCLEOTIDE SEQUENCE [LARGE SCALE GENOMIC DNA]</scope>
    <source>
        <strain evidence="1 2">MUT 4182</strain>
    </source>
</reference>
<organism evidence="1 2">
    <name type="scientific">Tulasnella calospora MUT 4182</name>
    <dbReference type="NCBI Taxonomy" id="1051891"/>
    <lineage>
        <taxon>Eukaryota</taxon>
        <taxon>Fungi</taxon>
        <taxon>Dikarya</taxon>
        <taxon>Basidiomycota</taxon>
        <taxon>Agaricomycotina</taxon>
        <taxon>Agaricomycetes</taxon>
        <taxon>Cantharellales</taxon>
        <taxon>Tulasnellaceae</taxon>
        <taxon>Tulasnella</taxon>
    </lineage>
</organism>
<name>A0A0C3QDC2_9AGAM</name>
<keyword evidence="2" id="KW-1185">Reference proteome</keyword>
<evidence type="ECO:0000313" key="1">
    <source>
        <dbReference type="EMBL" id="KIO23586.1"/>
    </source>
</evidence>
<proteinExistence type="predicted"/>
<sequence>MAPSHSYRSQSLPIIRSGISDSEMDLDVSVYRDNCDPQVRASPTPDDVSLVEESVGSNAVAHAVGQVPELVDLVLSFAHRPLLHTCLFVCKGYSCIAKKYLWRLLPSAIPLFNLLGPIITTEQLNSYFDCWAFRAPPSELQWENFRTYAKYVKTIAQPPSWSRGTTDQDWSLDLELMQSFGDSESEDSKLLEDYDYSTDYQKSDICPISEEALAMLEAQKPKSIQSASVSRLPLAPNLERLAFTFGNSHTPPTAFLPFLSPSLASLDLLYHVCGRIFQNRDETFRIIKHISESLQALAASSSNRSPLPSLHRLHICLGDEELSMFRGYEQINRAVLDILDKCRELQEVQLPPFQRQDHLLSRLQDLLKLRSITVSFSNPEEMILFAEGIVSTHPDLCYLKLGHHAYSPTPMDVLKPLRKLRSLVKLSIESSWAFTSDFPQEPSWFLSPTLLQDLSDAWPKLESLALCPSNYIDLRSFESFQDSNLFPHLTRLALDIDDVIQEPPTRKAVAAAVRSIRPLRSLRWLEIDTPTDTILGTGNTFALMTYAERIGSSKMEIFLNEDAP</sequence>
<evidence type="ECO:0000313" key="2">
    <source>
        <dbReference type="Proteomes" id="UP000054248"/>
    </source>
</evidence>
<protein>
    <submittedName>
        <fullName evidence="1">Uncharacterized protein</fullName>
    </submittedName>
</protein>
<dbReference type="SUPFAM" id="SSF52047">
    <property type="entry name" value="RNI-like"/>
    <property type="match status" value="1"/>
</dbReference>
<dbReference type="InterPro" id="IPR032675">
    <property type="entry name" value="LRR_dom_sf"/>
</dbReference>
<accession>A0A0C3QDC2</accession>